<dbReference type="RefSeq" id="WP_254470467.1">
    <property type="nucleotide sequence ID" value="NZ_CP113432.1"/>
</dbReference>
<evidence type="ECO:0000256" key="1">
    <source>
        <dbReference type="SAM" id="Phobius"/>
    </source>
</evidence>
<accession>A0ABY6ZXH6</accession>
<evidence type="ECO:0000313" key="3">
    <source>
        <dbReference type="Proteomes" id="UP001163624"/>
    </source>
</evidence>
<feature type="transmembrane region" description="Helical" evidence="1">
    <location>
        <begin position="12"/>
        <end position="33"/>
    </location>
</feature>
<reference evidence="2" key="1">
    <citation type="submission" date="2022-11" db="EMBL/GenBank/DDBJ databases">
        <title>Pseudomonas triclosanedens sp. nov., a triclosan degrader isolated from activated sludge.</title>
        <authorList>
            <person name="Yin Y."/>
            <person name="Lu Z."/>
        </authorList>
    </citation>
    <scope>NUCLEOTIDE SEQUENCE</scope>
    <source>
        <strain evidence="2">ZM23</strain>
    </source>
</reference>
<sequence length="305" mass="33715">MTLEQLLDRKKASRIFFVAVLLLVIVLLGVRYFVIPRFAPTLSQGGLPLIAKILEDASTTMVVTVLIAAFLKWVDPFRSKVLGLAMVDPWEVKTYFADALNSSNKWSFAGGCGRYFRSAVLREMQKRARSSSTSKSVEAIILNPENTLLCERHARYRSGTLRGEREGNWTTERVKQELLATVLISKRVASTATLLDVDIYVVDHFSSFRVDLAETCAIETREDPTAPALKCDSGSYYYTALNNEYRLLREQSRPIVGGEAECAAVSDLASLKTALSAVGLSGHGLSDEDLAPVLTLLRKPGTPYE</sequence>
<gene>
    <name evidence="2" type="ORF">OU419_22900</name>
</gene>
<name>A0ABY6ZXH6_9PSED</name>
<keyword evidence="1" id="KW-0812">Transmembrane</keyword>
<evidence type="ECO:0000313" key="2">
    <source>
        <dbReference type="EMBL" id="WAI48579.1"/>
    </source>
</evidence>
<dbReference type="EMBL" id="CP113432">
    <property type="protein sequence ID" value="WAI48579.1"/>
    <property type="molecule type" value="Genomic_DNA"/>
</dbReference>
<keyword evidence="1" id="KW-1133">Transmembrane helix</keyword>
<keyword evidence="1" id="KW-0472">Membrane</keyword>
<dbReference type="Proteomes" id="UP001163624">
    <property type="component" value="Chromosome"/>
</dbReference>
<proteinExistence type="predicted"/>
<organism evidence="2 3">
    <name type="scientific">Pseudomonas triclosanedens</name>
    <dbReference type="NCBI Taxonomy" id="2961893"/>
    <lineage>
        <taxon>Bacteria</taxon>
        <taxon>Pseudomonadati</taxon>
        <taxon>Pseudomonadota</taxon>
        <taxon>Gammaproteobacteria</taxon>
        <taxon>Pseudomonadales</taxon>
        <taxon>Pseudomonadaceae</taxon>
        <taxon>Pseudomonas</taxon>
    </lineage>
</organism>
<keyword evidence="3" id="KW-1185">Reference proteome</keyword>
<protein>
    <submittedName>
        <fullName evidence="2">Uncharacterized protein</fullName>
    </submittedName>
</protein>